<dbReference type="OrthoDB" id="2236403at2"/>
<sequence length="88" mass="10331">MSNQLITNENYNTQTSLFPEFEEVKLEVQNEENQESGKQKVPNPRKLAPTFKPYDNRQVQMIYDIESLIPQHHEARVVDEMVEAIPDE</sequence>
<feature type="region of interest" description="Disordered" evidence="1">
    <location>
        <begin position="28"/>
        <end position="51"/>
    </location>
</feature>
<reference evidence="2 3" key="1">
    <citation type="journal article" date="2019" name="Indoor Air">
        <title>Impacts of indoor surface finishes on bacterial viability.</title>
        <authorList>
            <person name="Hu J."/>
            <person name="Maamar S.B."/>
            <person name="Glawe A.J."/>
            <person name="Gottel N."/>
            <person name="Gilbert J.A."/>
            <person name="Hartmann E.M."/>
        </authorList>
    </citation>
    <scope>NUCLEOTIDE SEQUENCE [LARGE SCALE GENOMIC DNA]</scope>
    <source>
        <strain evidence="2 3">AF060A6</strain>
    </source>
</reference>
<accession>A0A4S3PGE1</accession>
<keyword evidence="3" id="KW-1185">Reference proteome</keyword>
<feature type="non-terminal residue" evidence="2">
    <location>
        <position position="88"/>
    </location>
</feature>
<evidence type="ECO:0000313" key="3">
    <source>
        <dbReference type="Proteomes" id="UP000306477"/>
    </source>
</evidence>
<dbReference type="Proteomes" id="UP000306477">
    <property type="component" value="Unassembled WGS sequence"/>
</dbReference>
<organism evidence="2 3">
    <name type="scientific">Bacillus timonensis</name>
    <dbReference type="NCBI Taxonomy" id="1033734"/>
    <lineage>
        <taxon>Bacteria</taxon>
        <taxon>Bacillati</taxon>
        <taxon>Bacillota</taxon>
        <taxon>Bacilli</taxon>
        <taxon>Bacillales</taxon>
        <taxon>Bacillaceae</taxon>
        <taxon>Bacillus</taxon>
    </lineage>
</organism>
<evidence type="ECO:0000313" key="2">
    <source>
        <dbReference type="EMBL" id="THE08299.1"/>
    </source>
</evidence>
<dbReference type="EMBL" id="SLUB01000148">
    <property type="protein sequence ID" value="THE08299.1"/>
    <property type="molecule type" value="Genomic_DNA"/>
</dbReference>
<gene>
    <name evidence="2" type="ORF">E1I69_24260</name>
</gene>
<comment type="caution">
    <text evidence="2">The sequence shown here is derived from an EMBL/GenBank/DDBJ whole genome shotgun (WGS) entry which is preliminary data.</text>
</comment>
<dbReference type="AlphaFoldDB" id="A0A4S3PGE1"/>
<proteinExistence type="predicted"/>
<protein>
    <submittedName>
        <fullName evidence="2">Uncharacterized protein</fullName>
    </submittedName>
</protein>
<evidence type="ECO:0000256" key="1">
    <source>
        <dbReference type="SAM" id="MobiDB-lite"/>
    </source>
</evidence>
<name>A0A4S3PGE1_9BACI</name>
<dbReference type="RefSeq" id="WP_136382033.1">
    <property type="nucleotide sequence ID" value="NZ_SLUB01000148.1"/>
</dbReference>